<dbReference type="InterPro" id="IPR000515">
    <property type="entry name" value="MetI-like"/>
</dbReference>
<sequence length="358" mass="39806">MTTFDVNKTPEKMAMSLQLDLKKFEKATDEEKKQQDVMSESTTFFKDGMRKLFKNPLAVASIIILAFIFVTITVAPHIVPYSYEEILSVEGKRDKGAKNLRPFEYSKAEQAYIEKGNFRFPHIFGTDEQCRDYFIRVIYGTRVSLVVGFFASIIVLLIGIIYGSISGYAGGKVDLIMMRIVDIIYSLPDMLVIILLSVVLSNVLQFKPDSFLAGMGSNMVSLFIVFGLLYWVGMARLIRAQILSIKENEYILAARSIGAKPGHIIRKHIIPNCLSVIIISTALQIPSAIFTESYLSFVGLGVQAPMPSLGSLANSARGGLQSYPYKLVFPAIMICLIVLSLNLLGDGLRDAFDPKLKK</sequence>
<feature type="transmembrane region" description="Helical" evidence="9">
    <location>
        <begin position="327"/>
        <end position="348"/>
    </location>
</feature>
<evidence type="ECO:0000256" key="9">
    <source>
        <dbReference type="RuleBase" id="RU363032"/>
    </source>
</evidence>
<dbReference type="PROSITE" id="PS50928">
    <property type="entry name" value="ABC_TM1"/>
    <property type="match status" value="1"/>
</dbReference>
<feature type="domain" description="ABC transmembrane type-1" evidence="10">
    <location>
        <begin position="141"/>
        <end position="345"/>
    </location>
</feature>
<dbReference type="InterPro" id="IPR035906">
    <property type="entry name" value="MetI-like_sf"/>
</dbReference>
<evidence type="ECO:0000256" key="2">
    <source>
        <dbReference type="ARBA" id="ARBA00022448"/>
    </source>
</evidence>
<dbReference type="Proteomes" id="UP000182360">
    <property type="component" value="Unassembled WGS sequence"/>
</dbReference>
<proteinExistence type="inferred from homology"/>
<keyword evidence="7 9" id="KW-1133">Transmembrane helix</keyword>
<evidence type="ECO:0000313" key="12">
    <source>
        <dbReference type="Proteomes" id="UP000182360"/>
    </source>
</evidence>
<evidence type="ECO:0000256" key="4">
    <source>
        <dbReference type="ARBA" id="ARBA00022692"/>
    </source>
</evidence>
<gene>
    <name evidence="11" type="ORF">SAMN04487977_101628</name>
</gene>
<dbReference type="AlphaFoldDB" id="A0A1H9B9L5"/>
<feature type="transmembrane region" description="Helical" evidence="9">
    <location>
        <begin position="183"/>
        <end position="204"/>
    </location>
</feature>
<evidence type="ECO:0000256" key="8">
    <source>
        <dbReference type="ARBA" id="ARBA00023136"/>
    </source>
</evidence>
<name>A0A1H9B9L5_9SPIR</name>
<organism evidence="11 12">
    <name type="scientific">Treponema bryantii</name>
    <dbReference type="NCBI Taxonomy" id="163"/>
    <lineage>
        <taxon>Bacteria</taxon>
        <taxon>Pseudomonadati</taxon>
        <taxon>Spirochaetota</taxon>
        <taxon>Spirochaetia</taxon>
        <taxon>Spirochaetales</taxon>
        <taxon>Treponemataceae</taxon>
        <taxon>Treponema</taxon>
    </lineage>
</organism>
<dbReference type="Pfam" id="PF00528">
    <property type="entry name" value="BPD_transp_1"/>
    <property type="match status" value="1"/>
</dbReference>
<feature type="transmembrane region" description="Helical" evidence="9">
    <location>
        <begin position="143"/>
        <end position="162"/>
    </location>
</feature>
<comment type="subcellular location">
    <subcellularLocation>
        <location evidence="1 9">Cell membrane</location>
        <topology evidence="1 9">Multi-pass membrane protein</topology>
    </subcellularLocation>
</comment>
<dbReference type="InterPro" id="IPR025966">
    <property type="entry name" value="OppC_N"/>
</dbReference>
<dbReference type="CDD" id="cd06261">
    <property type="entry name" value="TM_PBP2"/>
    <property type="match status" value="1"/>
</dbReference>
<feature type="transmembrane region" description="Helical" evidence="9">
    <location>
        <begin position="210"/>
        <end position="232"/>
    </location>
</feature>
<reference evidence="11 12" key="1">
    <citation type="submission" date="2016-10" db="EMBL/GenBank/DDBJ databases">
        <authorList>
            <person name="de Groot N.N."/>
        </authorList>
    </citation>
    <scope>NUCLEOTIDE SEQUENCE [LARGE SCALE GENOMIC DNA]</scope>
    <source>
        <strain evidence="11 12">B25</strain>
    </source>
</reference>
<keyword evidence="4 9" id="KW-0812">Transmembrane</keyword>
<evidence type="ECO:0000256" key="6">
    <source>
        <dbReference type="ARBA" id="ARBA00022927"/>
    </source>
</evidence>
<evidence type="ECO:0000259" key="10">
    <source>
        <dbReference type="PROSITE" id="PS50928"/>
    </source>
</evidence>
<dbReference type="STRING" id="163.SAMN04487775_102309"/>
<evidence type="ECO:0000256" key="3">
    <source>
        <dbReference type="ARBA" id="ARBA00022475"/>
    </source>
</evidence>
<keyword evidence="5" id="KW-0571">Peptide transport</keyword>
<evidence type="ECO:0000256" key="7">
    <source>
        <dbReference type="ARBA" id="ARBA00022989"/>
    </source>
</evidence>
<protein>
    <submittedName>
        <fullName evidence="11">Oligopeptide transport system permease protein</fullName>
    </submittedName>
</protein>
<dbReference type="RefSeq" id="WP_074640784.1">
    <property type="nucleotide sequence ID" value="NZ_AP025286.1"/>
</dbReference>
<dbReference type="PROSITE" id="PS50890">
    <property type="entry name" value="PUA"/>
    <property type="match status" value="1"/>
</dbReference>
<dbReference type="Pfam" id="PF12911">
    <property type="entry name" value="OppC_N"/>
    <property type="match status" value="1"/>
</dbReference>
<dbReference type="EMBL" id="FOFU01000001">
    <property type="protein sequence ID" value="SEP85654.1"/>
    <property type="molecule type" value="Genomic_DNA"/>
</dbReference>
<dbReference type="PANTHER" id="PTHR43386">
    <property type="entry name" value="OLIGOPEPTIDE TRANSPORT SYSTEM PERMEASE PROTEIN APPC"/>
    <property type="match status" value="1"/>
</dbReference>
<evidence type="ECO:0000256" key="1">
    <source>
        <dbReference type="ARBA" id="ARBA00004651"/>
    </source>
</evidence>
<dbReference type="GO" id="GO:0015031">
    <property type="term" value="P:protein transport"/>
    <property type="evidence" value="ECO:0007669"/>
    <property type="project" value="UniProtKB-KW"/>
</dbReference>
<keyword evidence="6" id="KW-0653">Protein transport</keyword>
<dbReference type="SUPFAM" id="SSF161098">
    <property type="entry name" value="MetI-like"/>
    <property type="match status" value="1"/>
</dbReference>
<dbReference type="OrthoDB" id="9783218at2"/>
<keyword evidence="12" id="KW-1185">Reference proteome</keyword>
<dbReference type="PANTHER" id="PTHR43386:SF24">
    <property type="entry name" value="OLIGOPEPTIDE TRANSPORT SYSTEM PERMEASE PROTEIN AMID"/>
    <property type="match status" value="1"/>
</dbReference>
<keyword evidence="3" id="KW-1003">Cell membrane</keyword>
<dbReference type="GO" id="GO:0015833">
    <property type="term" value="P:peptide transport"/>
    <property type="evidence" value="ECO:0007669"/>
    <property type="project" value="UniProtKB-KW"/>
</dbReference>
<feature type="transmembrane region" description="Helical" evidence="9">
    <location>
        <begin position="57"/>
        <end position="79"/>
    </location>
</feature>
<accession>A0A1H9B9L5</accession>
<comment type="similarity">
    <text evidence="9">Belongs to the binding-protein-dependent transport system permease family.</text>
</comment>
<evidence type="ECO:0000313" key="11">
    <source>
        <dbReference type="EMBL" id="SEP85654.1"/>
    </source>
</evidence>
<evidence type="ECO:0000256" key="5">
    <source>
        <dbReference type="ARBA" id="ARBA00022856"/>
    </source>
</evidence>
<dbReference type="GO" id="GO:0005886">
    <property type="term" value="C:plasma membrane"/>
    <property type="evidence" value="ECO:0007669"/>
    <property type="project" value="UniProtKB-SubCell"/>
</dbReference>
<dbReference type="InterPro" id="IPR050366">
    <property type="entry name" value="BP-dependent_transpt_permease"/>
</dbReference>
<dbReference type="GO" id="GO:0055085">
    <property type="term" value="P:transmembrane transport"/>
    <property type="evidence" value="ECO:0007669"/>
    <property type="project" value="InterPro"/>
</dbReference>
<keyword evidence="2 9" id="KW-0813">Transport</keyword>
<keyword evidence="8 9" id="KW-0472">Membrane</keyword>
<dbReference type="Gene3D" id="1.10.3720.10">
    <property type="entry name" value="MetI-like"/>
    <property type="match status" value="1"/>
</dbReference>
<feature type="transmembrane region" description="Helical" evidence="9">
    <location>
        <begin position="269"/>
        <end position="290"/>
    </location>
</feature>